<dbReference type="OrthoDB" id="5196445at2"/>
<reference evidence="3" key="1">
    <citation type="submission" date="2017-06" db="EMBL/GenBank/DDBJ databases">
        <authorList>
            <person name="Varghese N."/>
            <person name="Submissions S."/>
        </authorList>
    </citation>
    <scope>NUCLEOTIDE SEQUENCE [LARGE SCALE GENOMIC DNA]</scope>
    <source>
        <strain evidence="3">DSM 45423</strain>
    </source>
</reference>
<sequence>MTSPTRSTPLRRGRSRALRIAATAAVGAVVALTPGTAGAAPNRSAPPDVVPVVDCVARHGDGSWTAVFGYDNRTGATVDIPVGPANKVTPTGYGAPQPTRFAPGLRRGVFSVTVTGGGGPMWHLGSTNLSARTTDTACPPSTQMPADGNGTGAAIGVAVAAGVGAVLLRRSRRTVPAAG</sequence>
<dbReference type="RefSeq" id="WP_089403774.1">
    <property type="nucleotide sequence ID" value="NZ_FZOH01000003.1"/>
</dbReference>
<evidence type="ECO:0000313" key="2">
    <source>
        <dbReference type="EMBL" id="SNS29059.1"/>
    </source>
</evidence>
<dbReference type="AlphaFoldDB" id="A0A239D9T0"/>
<name>A0A239D9T0_9ACTN</name>
<protein>
    <recommendedName>
        <fullName evidence="4">MYXO-CTERM domain-containing protein</fullName>
    </recommendedName>
</protein>
<evidence type="ECO:0000313" key="3">
    <source>
        <dbReference type="Proteomes" id="UP000198386"/>
    </source>
</evidence>
<accession>A0A239D9T0</accession>
<dbReference type="EMBL" id="FZOH01000003">
    <property type="protein sequence ID" value="SNS29059.1"/>
    <property type="molecule type" value="Genomic_DNA"/>
</dbReference>
<organism evidence="2 3">
    <name type="scientific">Geodermatophilus saharensis</name>
    <dbReference type="NCBI Taxonomy" id="1137994"/>
    <lineage>
        <taxon>Bacteria</taxon>
        <taxon>Bacillati</taxon>
        <taxon>Actinomycetota</taxon>
        <taxon>Actinomycetes</taxon>
        <taxon>Geodermatophilales</taxon>
        <taxon>Geodermatophilaceae</taxon>
        <taxon>Geodermatophilus</taxon>
    </lineage>
</organism>
<gene>
    <name evidence="2" type="ORF">SAMN04488107_2068</name>
</gene>
<feature type="chain" id="PRO_5013189905" description="MYXO-CTERM domain-containing protein" evidence="1">
    <location>
        <begin position="40"/>
        <end position="179"/>
    </location>
</feature>
<feature type="signal peptide" evidence="1">
    <location>
        <begin position="1"/>
        <end position="39"/>
    </location>
</feature>
<evidence type="ECO:0000256" key="1">
    <source>
        <dbReference type="SAM" id="SignalP"/>
    </source>
</evidence>
<dbReference type="Proteomes" id="UP000198386">
    <property type="component" value="Unassembled WGS sequence"/>
</dbReference>
<keyword evidence="3" id="KW-1185">Reference proteome</keyword>
<evidence type="ECO:0008006" key="4">
    <source>
        <dbReference type="Google" id="ProtNLM"/>
    </source>
</evidence>
<keyword evidence="1" id="KW-0732">Signal</keyword>
<proteinExistence type="predicted"/>